<dbReference type="PROSITE" id="PS50097">
    <property type="entry name" value="BTB"/>
    <property type="match status" value="1"/>
</dbReference>
<dbReference type="EMBL" id="WIWV01000003">
    <property type="protein sequence ID" value="KAF7719845.1"/>
    <property type="molecule type" value="Genomic_DNA"/>
</dbReference>
<dbReference type="Proteomes" id="UP000631181">
    <property type="component" value="Unassembled WGS sequence"/>
</dbReference>
<evidence type="ECO:0000259" key="2">
    <source>
        <dbReference type="PROSITE" id="PS50097"/>
    </source>
</evidence>
<feature type="domain" description="BTB" evidence="2">
    <location>
        <begin position="94"/>
        <end position="167"/>
    </location>
</feature>
<name>A0A8J8WMB9_9EURO</name>
<evidence type="ECO:0000313" key="3">
    <source>
        <dbReference type="EMBL" id="KAF7719845.1"/>
    </source>
</evidence>
<reference evidence="3" key="1">
    <citation type="journal article" date="2020" name="Front. Microbiol.">
        <title>Gene regulatory networks of Penicillium echinulatum 2HH and Penicillium oxalicum 114-2 inferred by a computational biology approach.</title>
        <authorList>
            <person name="Lenz A.R."/>
            <person name="Galan-Vasquez E."/>
            <person name="Balbinot E."/>
            <person name="De Abreu F.P."/>
            <person name="De Oliveira N.S."/>
            <person name="Da Rosa L.O."/>
            <person name="De Avila E Silva S."/>
            <person name="Camassola M."/>
            <person name="Dillon A.J.P."/>
            <person name="Perez-Rueda E."/>
        </authorList>
    </citation>
    <scope>NUCLEOTIDE SEQUENCE</scope>
    <source>
        <strain evidence="3">S1M29</strain>
    </source>
</reference>
<keyword evidence="1" id="KW-0472">Membrane</keyword>
<sequence length="361" mass="42075">MTQLRIVCDTALLREAADVSLLMVLFTLILDHLYEVVMIYHFLHGMWQRLELHRLSLPVSEKCFMGYFPNKQVPFESTPVSKILPPYRGREQEQFVRICIENTDIEYTVPRDLLCQQSSYFSAMFNSQFIESQARKTTMRKLEGVISVNSVRSMVIWINNGRLQFNTGKMSQCITDAIELARLADFCDIKSLQSAITAHVRQMLLKHMQQRMKREYGNVDLHTRWITEDHIMSASHLPQGHSLRCLLASASVEAFLKSPKYKFERMIRECPSFASDLLADIRQALNGRQDHRPHRIVCARDPIDKQYFPLNSTHGFNVSERATRWETILPDKTSSNASMRRKMVFFARDVCDQFAEQRRTQ</sequence>
<keyword evidence="4" id="KW-1185">Reference proteome</keyword>
<keyword evidence="1" id="KW-1133">Transmembrane helix</keyword>
<keyword evidence="1" id="KW-0812">Transmembrane</keyword>
<dbReference type="InterPro" id="IPR000210">
    <property type="entry name" value="BTB/POZ_dom"/>
</dbReference>
<dbReference type="Pfam" id="PF00651">
    <property type="entry name" value="BTB"/>
    <property type="match status" value="1"/>
</dbReference>
<gene>
    <name evidence="3" type="ORF">PECM_004635</name>
</gene>
<evidence type="ECO:0000313" key="4">
    <source>
        <dbReference type="Proteomes" id="UP000631181"/>
    </source>
</evidence>
<evidence type="ECO:0000256" key="1">
    <source>
        <dbReference type="SAM" id="Phobius"/>
    </source>
</evidence>
<organism evidence="3 4">
    <name type="scientific">Penicillium ucsense</name>
    <dbReference type="NCBI Taxonomy" id="2839758"/>
    <lineage>
        <taxon>Eukaryota</taxon>
        <taxon>Fungi</taxon>
        <taxon>Dikarya</taxon>
        <taxon>Ascomycota</taxon>
        <taxon>Pezizomycotina</taxon>
        <taxon>Eurotiomycetes</taxon>
        <taxon>Eurotiomycetidae</taxon>
        <taxon>Eurotiales</taxon>
        <taxon>Aspergillaceae</taxon>
        <taxon>Penicillium</taxon>
    </lineage>
</organism>
<dbReference type="AlphaFoldDB" id="A0A8J8WMB9"/>
<dbReference type="OrthoDB" id="194443at2759"/>
<comment type="caution">
    <text evidence="3">The sequence shown here is derived from an EMBL/GenBank/DDBJ whole genome shotgun (WGS) entry which is preliminary data.</text>
</comment>
<dbReference type="SUPFAM" id="SSF54695">
    <property type="entry name" value="POZ domain"/>
    <property type="match status" value="1"/>
</dbReference>
<protein>
    <recommendedName>
        <fullName evidence="2">BTB domain-containing protein</fullName>
    </recommendedName>
</protein>
<dbReference type="InterPro" id="IPR011333">
    <property type="entry name" value="SKP1/BTB/POZ_sf"/>
</dbReference>
<feature type="transmembrane region" description="Helical" evidence="1">
    <location>
        <begin position="20"/>
        <end position="43"/>
    </location>
</feature>
<dbReference type="Gene3D" id="3.30.710.10">
    <property type="entry name" value="Potassium Channel Kv1.1, Chain A"/>
    <property type="match status" value="1"/>
</dbReference>
<proteinExistence type="predicted"/>
<accession>A0A8J8WMB9</accession>